<reference evidence="2" key="1">
    <citation type="submission" date="2023-03" db="EMBL/GenBank/DDBJ databases">
        <title>Massive genome expansion in bonnet fungi (Mycena s.s.) driven by repeated elements and novel gene families across ecological guilds.</title>
        <authorList>
            <consortium name="Lawrence Berkeley National Laboratory"/>
            <person name="Harder C.B."/>
            <person name="Miyauchi S."/>
            <person name="Viragh M."/>
            <person name="Kuo A."/>
            <person name="Thoen E."/>
            <person name="Andreopoulos B."/>
            <person name="Lu D."/>
            <person name="Skrede I."/>
            <person name="Drula E."/>
            <person name="Henrissat B."/>
            <person name="Morin E."/>
            <person name="Kohler A."/>
            <person name="Barry K."/>
            <person name="LaButti K."/>
            <person name="Morin E."/>
            <person name="Salamov A."/>
            <person name="Lipzen A."/>
            <person name="Mereny Z."/>
            <person name="Hegedus B."/>
            <person name="Baldrian P."/>
            <person name="Stursova M."/>
            <person name="Weitz H."/>
            <person name="Taylor A."/>
            <person name="Grigoriev I.V."/>
            <person name="Nagy L.G."/>
            <person name="Martin F."/>
            <person name="Kauserud H."/>
        </authorList>
    </citation>
    <scope>NUCLEOTIDE SEQUENCE</scope>
    <source>
        <strain evidence="2">CBHHK188m</strain>
    </source>
</reference>
<protein>
    <submittedName>
        <fullName evidence="2">Uncharacterized protein</fullName>
    </submittedName>
</protein>
<evidence type="ECO:0000256" key="1">
    <source>
        <dbReference type="SAM" id="MobiDB-lite"/>
    </source>
</evidence>
<evidence type="ECO:0000313" key="3">
    <source>
        <dbReference type="Proteomes" id="UP001215280"/>
    </source>
</evidence>
<feature type="region of interest" description="Disordered" evidence="1">
    <location>
        <begin position="87"/>
        <end position="118"/>
    </location>
</feature>
<feature type="region of interest" description="Disordered" evidence="1">
    <location>
        <begin position="1"/>
        <end position="20"/>
    </location>
</feature>
<dbReference type="AlphaFoldDB" id="A0AAD7K2L5"/>
<sequence length="194" mass="21505">MSRNHRAGRQSLGSTRVTRHVDLREPAPSIRPMHRTHASCIRTDAADPRAPFRVPLISRKRARAPQARTNSARTTCARSAFRAHPSLGPLSFAPTRGDSARESALHGAPPRSTLTPDADEEFTELTPDETYLIGGINEHLEKAQALGMRMARFSGIYKYMRKAYPRATDLTLVCVRPAMGEMAPVCLYALSHYP</sequence>
<dbReference type="Proteomes" id="UP001215280">
    <property type="component" value="Unassembled WGS sequence"/>
</dbReference>
<keyword evidence="3" id="KW-1185">Reference proteome</keyword>
<proteinExistence type="predicted"/>
<organism evidence="2 3">
    <name type="scientific">Mycena maculata</name>
    <dbReference type="NCBI Taxonomy" id="230809"/>
    <lineage>
        <taxon>Eukaryota</taxon>
        <taxon>Fungi</taxon>
        <taxon>Dikarya</taxon>
        <taxon>Basidiomycota</taxon>
        <taxon>Agaricomycotina</taxon>
        <taxon>Agaricomycetes</taxon>
        <taxon>Agaricomycetidae</taxon>
        <taxon>Agaricales</taxon>
        <taxon>Marasmiineae</taxon>
        <taxon>Mycenaceae</taxon>
        <taxon>Mycena</taxon>
    </lineage>
</organism>
<gene>
    <name evidence="2" type="ORF">DFH07DRAFT_1056778</name>
</gene>
<name>A0AAD7K2L5_9AGAR</name>
<accession>A0AAD7K2L5</accession>
<comment type="caution">
    <text evidence="2">The sequence shown here is derived from an EMBL/GenBank/DDBJ whole genome shotgun (WGS) entry which is preliminary data.</text>
</comment>
<dbReference type="InterPro" id="IPR038459">
    <property type="entry name" value="MT_TRM10-typ_sf"/>
</dbReference>
<evidence type="ECO:0000313" key="2">
    <source>
        <dbReference type="EMBL" id="KAJ7775602.1"/>
    </source>
</evidence>
<dbReference type="Gene3D" id="3.40.1280.30">
    <property type="match status" value="1"/>
</dbReference>
<dbReference type="EMBL" id="JARJLG010000014">
    <property type="protein sequence ID" value="KAJ7775602.1"/>
    <property type="molecule type" value="Genomic_DNA"/>
</dbReference>